<comment type="caution">
    <text evidence="1">The sequence shown here is derived from an EMBL/GenBank/DDBJ whole genome shotgun (WGS) entry which is preliminary data.</text>
</comment>
<dbReference type="EMBL" id="BQNB010012917">
    <property type="protein sequence ID" value="GJT09571.1"/>
    <property type="molecule type" value="Genomic_DNA"/>
</dbReference>
<proteinExistence type="predicted"/>
<reference evidence="1" key="1">
    <citation type="journal article" date="2022" name="Int. J. Mol. Sci.">
        <title>Draft Genome of Tanacetum Coccineum: Genomic Comparison of Closely Related Tanacetum-Family Plants.</title>
        <authorList>
            <person name="Yamashiro T."/>
            <person name="Shiraishi A."/>
            <person name="Nakayama K."/>
            <person name="Satake H."/>
        </authorList>
    </citation>
    <scope>NUCLEOTIDE SEQUENCE</scope>
</reference>
<keyword evidence="2" id="KW-1185">Reference proteome</keyword>
<gene>
    <name evidence="1" type="ORF">Tco_0856613</name>
</gene>
<accession>A0ABQ5B7T5</accession>
<evidence type="ECO:0000313" key="1">
    <source>
        <dbReference type="EMBL" id="GJT09571.1"/>
    </source>
</evidence>
<name>A0ABQ5B7T5_9ASTR</name>
<protein>
    <submittedName>
        <fullName evidence="1">Uncharacterized protein</fullName>
    </submittedName>
</protein>
<reference evidence="1" key="2">
    <citation type="submission" date="2022-01" db="EMBL/GenBank/DDBJ databases">
        <authorList>
            <person name="Yamashiro T."/>
            <person name="Shiraishi A."/>
            <person name="Satake H."/>
            <person name="Nakayama K."/>
        </authorList>
    </citation>
    <scope>NUCLEOTIDE SEQUENCE</scope>
</reference>
<sequence length="179" mass="20423">MLVTRTTTMGGWQRMITYLESSRLWWTSRWSFLQLTRLPSRWMCLLLRRSIDSSMIDMVETGWARGRAEFVSDDNLRDDASNGFSEVEVSDAGVASGVTIREIGLRVYAVEGQVRVVVSQIAHAVDIWEQIEVQQRDMQIQQLQTTVSEMSSRESSLMQCILGLDKRISALERRPPGPP</sequence>
<evidence type="ECO:0000313" key="2">
    <source>
        <dbReference type="Proteomes" id="UP001151760"/>
    </source>
</evidence>
<dbReference type="Proteomes" id="UP001151760">
    <property type="component" value="Unassembled WGS sequence"/>
</dbReference>
<organism evidence="1 2">
    <name type="scientific">Tanacetum coccineum</name>
    <dbReference type="NCBI Taxonomy" id="301880"/>
    <lineage>
        <taxon>Eukaryota</taxon>
        <taxon>Viridiplantae</taxon>
        <taxon>Streptophyta</taxon>
        <taxon>Embryophyta</taxon>
        <taxon>Tracheophyta</taxon>
        <taxon>Spermatophyta</taxon>
        <taxon>Magnoliopsida</taxon>
        <taxon>eudicotyledons</taxon>
        <taxon>Gunneridae</taxon>
        <taxon>Pentapetalae</taxon>
        <taxon>asterids</taxon>
        <taxon>campanulids</taxon>
        <taxon>Asterales</taxon>
        <taxon>Asteraceae</taxon>
        <taxon>Asteroideae</taxon>
        <taxon>Anthemideae</taxon>
        <taxon>Anthemidinae</taxon>
        <taxon>Tanacetum</taxon>
    </lineage>
</organism>